<dbReference type="InterPro" id="IPR036869">
    <property type="entry name" value="J_dom_sf"/>
</dbReference>
<dbReference type="EMBL" id="CP006585">
    <property type="protein sequence ID" value="AGW12209.1"/>
    <property type="molecule type" value="Genomic_DNA"/>
</dbReference>
<dbReference type="AlphaFoldDB" id="T2G7P1"/>
<dbReference type="STRING" id="1121448.DGI_0279"/>
<accession>T2G7P1</accession>
<evidence type="ECO:0000313" key="2">
    <source>
        <dbReference type="Proteomes" id="UP000016587"/>
    </source>
</evidence>
<dbReference type="InterPro" id="IPR001623">
    <property type="entry name" value="DnaJ_domain"/>
</dbReference>
<reference evidence="1 2" key="1">
    <citation type="journal article" date="2013" name="J. Bacteriol.">
        <title>Roles of HynAB and Ech, the only two hydrogenases found in the model sulfate reducer Desulfovibrio gigas.</title>
        <authorList>
            <person name="Morais-Silva F.O."/>
            <person name="Santos C.I."/>
            <person name="Rodrigues R."/>
            <person name="Pereira I.A."/>
            <person name="Rodrigues-Pousada C."/>
        </authorList>
    </citation>
    <scope>NUCLEOTIDE SEQUENCE [LARGE SCALE GENOMIC DNA]</scope>
    <source>
        <strain evidence="2">ATCC 19364 / DSM 1382 / NCIMB 9332 / VKM B-1759</strain>
    </source>
</reference>
<organism evidence="1 2">
    <name type="scientific">Megalodesulfovibrio gigas (strain ATCC 19364 / DSM 1382 / NCIMB 9332 / VKM B-1759)</name>
    <name type="common">Desulfovibrio gigas</name>
    <dbReference type="NCBI Taxonomy" id="1121448"/>
    <lineage>
        <taxon>Bacteria</taxon>
        <taxon>Pseudomonadati</taxon>
        <taxon>Thermodesulfobacteriota</taxon>
        <taxon>Desulfovibrionia</taxon>
        <taxon>Desulfovibrionales</taxon>
        <taxon>Desulfovibrionaceae</taxon>
        <taxon>Megalodesulfovibrio</taxon>
    </lineage>
</organism>
<dbReference type="eggNOG" id="COG2214">
    <property type="taxonomic scope" value="Bacteria"/>
</dbReference>
<gene>
    <name evidence="1" type="ORF">DGI_0279</name>
</gene>
<evidence type="ECO:0000313" key="1">
    <source>
        <dbReference type="EMBL" id="AGW12209.1"/>
    </source>
</evidence>
<name>T2G7P1_MEGG1</name>
<reference evidence="2" key="2">
    <citation type="submission" date="2013-07" db="EMBL/GenBank/DDBJ databases">
        <authorList>
            <person name="Morais-Silva F.O."/>
            <person name="Rezende A.M."/>
            <person name="Pimentel C."/>
            <person name="Resende D.M."/>
            <person name="Santos C.I."/>
            <person name="Clemente C."/>
            <person name="de Oliveira L.M."/>
            <person name="da Silva S.M."/>
            <person name="Costa D.A."/>
            <person name="Varela-Raposo A."/>
            <person name="Horacio E.C.A."/>
            <person name="Matos M."/>
            <person name="Flores O."/>
            <person name="Ruiz J.C."/>
            <person name="Rodrigues-Pousada C."/>
        </authorList>
    </citation>
    <scope>NUCLEOTIDE SEQUENCE [LARGE SCALE GENOMIC DNA]</scope>
    <source>
        <strain evidence="2">ATCC 19364 / DSM 1382 / NCIMB 9332 / VKM B-1759</strain>
    </source>
</reference>
<proteinExistence type="predicted"/>
<dbReference type="PATRIC" id="fig|1121448.10.peg.283"/>
<keyword evidence="2" id="KW-1185">Reference proteome</keyword>
<sequence>MSIALHPEQGRLAAQIEAFRRQLSELLEQEACLRTHTVPLLQAVYQAEIGMHELELLKARVVVNECGYRIREITAILNRGGRIGMDELQRLELQIQQIKAQWQQELEAKEHQVQTSMQLLNHVEFLSEAAQQQLKALYRSLCLLLHPDLHADSAAYQLYWHSVQDGYARGDVETLEALLVTVQSHAEMAAPAACAGLEALRQERDRLEALTTTRLQRLHDARQLPPLSLEKELHDPAWIAAKRAELHAACAAMRRRGEELQATYAALLQRGGMWMQ</sequence>
<protein>
    <submittedName>
        <fullName evidence="1">Putative DnaJ-like protein</fullName>
    </submittedName>
</protein>
<dbReference type="KEGG" id="dgg:DGI_0279"/>
<dbReference type="Proteomes" id="UP000016587">
    <property type="component" value="Chromosome"/>
</dbReference>
<dbReference type="SUPFAM" id="SSF46565">
    <property type="entry name" value="Chaperone J-domain"/>
    <property type="match status" value="1"/>
</dbReference>
<dbReference type="HOGENOM" id="CLU_1007329_0_0_7"/>
<dbReference type="CDD" id="cd06257">
    <property type="entry name" value="DnaJ"/>
    <property type="match status" value="1"/>
</dbReference>